<feature type="chain" id="PRO_5046966282" description="glucan 1,3-beta-glucosidase" evidence="9">
    <location>
        <begin position="21"/>
        <end position="368"/>
    </location>
</feature>
<reference evidence="10 11" key="1">
    <citation type="submission" date="2024-08" db="EMBL/GenBank/DDBJ databases">
        <authorList>
            <person name="Cucini C."/>
            <person name="Frati F."/>
        </authorList>
    </citation>
    <scope>NUCLEOTIDE SEQUENCE [LARGE SCALE GENOMIC DNA]</scope>
</reference>
<evidence type="ECO:0000256" key="4">
    <source>
        <dbReference type="ARBA" id="ARBA00022801"/>
    </source>
</evidence>
<keyword evidence="4" id="KW-0378">Hydrolase</keyword>
<dbReference type="InterPro" id="IPR050386">
    <property type="entry name" value="Glycosyl_hydrolase_5"/>
</dbReference>
<sequence length="368" mass="42407">MGRITLALSLIACLAPLAFSWPYGEQPVRGVNLGGWLVLEKWMTPNVFSGLPDNINDEYKLTQYLGYSEAEQRLRSHWDTWVTEADIIQFKNAGLNHVRIPLGYWAFDIKSGEPWVSGSWDYAVKAAGWCRTHGLQVMMDLHGAPGSQNGNDHSGQSGSIGFYYNDENLSRSVNVVRQIARWANASEWRNTVSIIQTLNEPILWDDYDYRLGRLKDYYGMAYDAVRAENDLAVVAVHDAFIDLTNWYYFRDDPHYWWVMLDTHLYQVFGDEYQDLTCEQHEAIACRYRDRLGEANNKLWTVVGEWSLATPRGCNNQGNLARQQIGVYESASGWFFWSHNNGQNWAEWSMKHSLNNGWIRPSENNVAYC</sequence>
<evidence type="ECO:0000256" key="6">
    <source>
        <dbReference type="ARBA" id="ARBA00023316"/>
    </source>
</evidence>
<evidence type="ECO:0000256" key="9">
    <source>
        <dbReference type="SAM" id="SignalP"/>
    </source>
</evidence>
<dbReference type="EMBL" id="CAXLJM020000166">
    <property type="protein sequence ID" value="CAL8148126.1"/>
    <property type="molecule type" value="Genomic_DNA"/>
</dbReference>
<evidence type="ECO:0000313" key="11">
    <source>
        <dbReference type="Proteomes" id="UP001642540"/>
    </source>
</evidence>
<gene>
    <name evidence="10" type="ORF">ODALV1_LOCUS31331</name>
</gene>
<keyword evidence="5" id="KW-0326">Glycosidase</keyword>
<evidence type="ECO:0000256" key="1">
    <source>
        <dbReference type="ARBA" id="ARBA00004613"/>
    </source>
</evidence>
<dbReference type="PANTHER" id="PTHR31297">
    <property type="entry name" value="GLUCAN ENDO-1,6-BETA-GLUCOSIDASE B"/>
    <property type="match status" value="1"/>
</dbReference>
<dbReference type="InterPro" id="IPR017853">
    <property type="entry name" value="GH"/>
</dbReference>
<dbReference type="PANTHER" id="PTHR31297:SF1">
    <property type="entry name" value="GLUCAN 1,3-BETA-GLUCOSIDASE I_II-RELATED"/>
    <property type="match status" value="1"/>
</dbReference>
<evidence type="ECO:0000256" key="7">
    <source>
        <dbReference type="ARBA" id="ARBA00036824"/>
    </source>
</evidence>
<evidence type="ECO:0000256" key="2">
    <source>
        <dbReference type="ARBA" id="ARBA00022525"/>
    </source>
</evidence>
<evidence type="ECO:0000256" key="3">
    <source>
        <dbReference type="ARBA" id="ARBA00022729"/>
    </source>
</evidence>
<dbReference type="Gene3D" id="3.20.20.80">
    <property type="entry name" value="Glycosidases"/>
    <property type="match status" value="1"/>
</dbReference>
<accession>A0ABP1S9C7</accession>
<dbReference type="SUPFAM" id="SSF51445">
    <property type="entry name" value="(Trans)glycosidases"/>
    <property type="match status" value="1"/>
</dbReference>
<keyword evidence="11" id="KW-1185">Reference proteome</keyword>
<comment type="subcellular location">
    <subcellularLocation>
        <location evidence="1">Secreted</location>
    </subcellularLocation>
</comment>
<keyword evidence="3 9" id="KW-0732">Signal</keyword>
<comment type="catalytic activity">
    <reaction evidence="7">
        <text>Successive hydrolysis of beta-D-glucose units from the non-reducing ends of (1-&gt;3)-beta-D-glucans, releasing alpha-glucose.</text>
        <dbReference type="EC" id="3.2.1.58"/>
    </reaction>
</comment>
<dbReference type="EC" id="3.2.1.58" evidence="8"/>
<evidence type="ECO:0000256" key="5">
    <source>
        <dbReference type="ARBA" id="ARBA00023295"/>
    </source>
</evidence>
<keyword evidence="6" id="KW-0961">Cell wall biogenesis/degradation</keyword>
<evidence type="ECO:0000256" key="8">
    <source>
        <dbReference type="ARBA" id="ARBA00038929"/>
    </source>
</evidence>
<comment type="caution">
    <text evidence="10">The sequence shown here is derived from an EMBL/GenBank/DDBJ whole genome shotgun (WGS) entry which is preliminary data.</text>
</comment>
<name>A0ABP1S9C7_9HEXA</name>
<protein>
    <recommendedName>
        <fullName evidence="8">glucan 1,3-beta-glucosidase</fullName>
        <ecNumber evidence="8">3.2.1.58</ecNumber>
    </recommendedName>
</protein>
<dbReference type="Proteomes" id="UP001642540">
    <property type="component" value="Unassembled WGS sequence"/>
</dbReference>
<keyword evidence="2" id="KW-0964">Secreted</keyword>
<organism evidence="10 11">
    <name type="scientific">Orchesella dallaii</name>
    <dbReference type="NCBI Taxonomy" id="48710"/>
    <lineage>
        <taxon>Eukaryota</taxon>
        <taxon>Metazoa</taxon>
        <taxon>Ecdysozoa</taxon>
        <taxon>Arthropoda</taxon>
        <taxon>Hexapoda</taxon>
        <taxon>Collembola</taxon>
        <taxon>Entomobryomorpha</taxon>
        <taxon>Entomobryoidea</taxon>
        <taxon>Orchesellidae</taxon>
        <taxon>Orchesellinae</taxon>
        <taxon>Orchesella</taxon>
    </lineage>
</organism>
<evidence type="ECO:0000313" key="10">
    <source>
        <dbReference type="EMBL" id="CAL8148126.1"/>
    </source>
</evidence>
<feature type="signal peptide" evidence="9">
    <location>
        <begin position="1"/>
        <end position="20"/>
    </location>
</feature>
<proteinExistence type="predicted"/>